<keyword evidence="1" id="KW-0678">Repressor</keyword>
<keyword evidence="4" id="KW-0804">Transcription</keyword>
<dbReference type="SMART" id="SM00422">
    <property type="entry name" value="HTH_MERR"/>
    <property type="match status" value="1"/>
</dbReference>
<dbReference type="InterPro" id="IPR000551">
    <property type="entry name" value="MerR-type_HTH_dom"/>
</dbReference>
<dbReference type="GO" id="GO:0003700">
    <property type="term" value="F:DNA-binding transcription factor activity"/>
    <property type="evidence" value="ECO:0007669"/>
    <property type="project" value="InterPro"/>
</dbReference>
<evidence type="ECO:0000256" key="3">
    <source>
        <dbReference type="ARBA" id="ARBA00023125"/>
    </source>
</evidence>
<dbReference type="Proteomes" id="UP000198806">
    <property type="component" value="Unassembled WGS sequence"/>
</dbReference>
<dbReference type="RefSeq" id="WP_170848080.1">
    <property type="nucleotide sequence ID" value="NZ_BAABFM010000030.1"/>
</dbReference>
<dbReference type="EMBL" id="FOWD01000050">
    <property type="protein sequence ID" value="SFO62861.1"/>
    <property type="molecule type" value="Genomic_DNA"/>
</dbReference>
<dbReference type="PANTHER" id="PTHR30204">
    <property type="entry name" value="REDOX-CYCLING DRUG-SENSING TRANSCRIPTIONAL ACTIVATOR SOXR"/>
    <property type="match status" value="1"/>
</dbReference>
<proteinExistence type="predicted"/>
<protein>
    <submittedName>
        <fullName evidence="6">DNA-binding transcriptional regulator, MerR family</fullName>
    </submittedName>
</protein>
<evidence type="ECO:0000256" key="2">
    <source>
        <dbReference type="ARBA" id="ARBA00023015"/>
    </source>
</evidence>
<dbReference type="Gene3D" id="1.10.1660.10">
    <property type="match status" value="1"/>
</dbReference>
<dbReference type="GO" id="GO:0003677">
    <property type="term" value="F:DNA binding"/>
    <property type="evidence" value="ECO:0007669"/>
    <property type="project" value="UniProtKB-KW"/>
</dbReference>
<evidence type="ECO:0000256" key="1">
    <source>
        <dbReference type="ARBA" id="ARBA00022491"/>
    </source>
</evidence>
<organism evidence="6 7">
    <name type="scientific">Anaerocolumna aminovalerica</name>
    <dbReference type="NCBI Taxonomy" id="1527"/>
    <lineage>
        <taxon>Bacteria</taxon>
        <taxon>Bacillati</taxon>
        <taxon>Bacillota</taxon>
        <taxon>Clostridia</taxon>
        <taxon>Lachnospirales</taxon>
        <taxon>Lachnospiraceae</taxon>
        <taxon>Anaerocolumna</taxon>
    </lineage>
</organism>
<dbReference type="CDD" id="cd00592">
    <property type="entry name" value="HTH_MerR-like"/>
    <property type="match status" value="1"/>
</dbReference>
<dbReference type="SUPFAM" id="SSF46955">
    <property type="entry name" value="Putative DNA-binding domain"/>
    <property type="match status" value="1"/>
</dbReference>
<dbReference type="AlphaFoldDB" id="A0A1I5IRS8"/>
<dbReference type="PROSITE" id="PS50937">
    <property type="entry name" value="HTH_MERR_2"/>
    <property type="match status" value="1"/>
</dbReference>
<dbReference type="PANTHER" id="PTHR30204:SF69">
    <property type="entry name" value="MERR-FAMILY TRANSCRIPTIONAL REGULATOR"/>
    <property type="match status" value="1"/>
</dbReference>
<evidence type="ECO:0000313" key="6">
    <source>
        <dbReference type="EMBL" id="SFO62861.1"/>
    </source>
</evidence>
<evidence type="ECO:0000256" key="4">
    <source>
        <dbReference type="ARBA" id="ARBA00023163"/>
    </source>
</evidence>
<keyword evidence="3 6" id="KW-0238">DNA-binding</keyword>
<feature type="domain" description="HTH merR-type" evidence="5">
    <location>
        <begin position="3"/>
        <end position="72"/>
    </location>
</feature>
<accession>A0A1I5IRS8</accession>
<dbReference type="InterPro" id="IPR009061">
    <property type="entry name" value="DNA-bd_dom_put_sf"/>
</dbReference>
<dbReference type="Pfam" id="PF13411">
    <property type="entry name" value="MerR_1"/>
    <property type="match status" value="1"/>
</dbReference>
<dbReference type="STRING" id="1527.SAMN04489757_15013"/>
<gene>
    <name evidence="6" type="ORF">SAMN04489757_15013</name>
</gene>
<dbReference type="InterPro" id="IPR047057">
    <property type="entry name" value="MerR_fam"/>
</dbReference>
<sequence length="883" mass="101490">MDLMKITKVTEKFGISSRSLRYYEQVGLLQSQRPAFEKYRFYDSKNINRLQQILVLRKMQIPIKDILKIYESQDMAILVQSFVKRIEEIDDEINTLSQLKTYVNDFLNAMTAHGITQISALPLLYEMVESELLTIEKRDLSMERLNTLSDKLAKPLNMDIVTLPSMLVVTSVRMGSGLSDMDGFWDWLSSNQIPFGRPGSRTLFEYQHGNDIILMQKLDKPPGDCPFVYREFSGGLFAVSSAFTDEDLGALQYRMLQCFDDNPNYEVDFQHNGDLREATLIESVFSPDSKRERVNIFLPVKQRKPDFSDYNDFEQLQSITFEQIEEANPILREYDVDFHKIMPIYYPHYEVLENGEAEFIAWISERKLNTNVSVRLPFRIDIEFLAEKKSEEYLWGTTEGSLWFSHGNCTYTINGENYADKDLKSHAISFQQPVLGNEFSYSHMGDIPHDQYNKLTWIVGKEHFAVILNNEVRFCGVKFPYMDMNLHLQTPQTIIIGTNGQGKKLFRSIKISQLKTKPKANTKQGELIMNVKQSNNILPNLRQIVHPEYGENYWFNGCAAFLMECLGEKDFDYWFFAGLTGENFTQFYSKDYFRGNGIVDYNLSLENNQSYLENIFAKIGYASTNVPIKQLLANRGMYIQTLISYIDKGIPVILSDYGKNPHNRFSWGVLVGYEDYGKTLLYIGGDGQEPDRIAVEDLLPHGYEPENNHSHGWLFIGEKKEDISLKEIFRNCILTLPEVLSFENPSYCFGAKAFRAWASKIENGYYNGIKAEEFDPWGMYTVYICALATNSGGCKDFLEKAFQLNPDLTFIPQIVELYAQTGCYWNNDNGTDLEALGGGFNVTLNALQNKETPGQIAAKLLEFAKCIEDVVTLIESFQENKHG</sequence>
<reference evidence="6 7" key="1">
    <citation type="submission" date="2016-10" db="EMBL/GenBank/DDBJ databases">
        <authorList>
            <person name="de Groot N.N."/>
        </authorList>
    </citation>
    <scope>NUCLEOTIDE SEQUENCE [LARGE SCALE GENOMIC DNA]</scope>
    <source>
        <strain evidence="6 7">DSM 1283</strain>
    </source>
</reference>
<name>A0A1I5IRS8_9FIRM</name>
<keyword evidence="7" id="KW-1185">Reference proteome</keyword>
<evidence type="ECO:0000259" key="5">
    <source>
        <dbReference type="PROSITE" id="PS50937"/>
    </source>
</evidence>
<keyword evidence="2" id="KW-0805">Transcription regulation</keyword>
<evidence type="ECO:0000313" key="7">
    <source>
        <dbReference type="Proteomes" id="UP000198806"/>
    </source>
</evidence>